<organism evidence="8 9">
    <name type="scientific">Tritrichomonas musculus</name>
    <dbReference type="NCBI Taxonomy" id="1915356"/>
    <lineage>
        <taxon>Eukaryota</taxon>
        <taxon>Metamonada</taxon>
        <taxon>Parabasalia</taxon>
        <taxon>Tritrichomonadida</taxon>
        <taxon>Tritrichomonadidae</taxon>
        <taxon>Tritrichomonas</taxon>
    </lineage>
</organism>
<feature type="region of interest" description="Disordered" evidence="5">
    <location>
        <begin position="38"/>
        <end position="80"/>
    </location>
</feature>
<evidence type="ECO:0000313" key="8">
    <source>
        <dbReference type="EMBL" id="KAK8880836.1"/>
    </source>
</evidence>
<dbReference type="InterPro" id="IPR009057">
    <property type="entry name" value="Homeodomain-like_sf"/>
</dbReference>
<dbReference type="Proteomes" id="UP001470230">
    <property type="component" value="Unassembled WGS sequence"/>
</dbReference>
<dbReference type="EMBL" id="JAPFFF010000010">
    <property type="protein sequence ID" value="KAK8880836.1"/>
    <property type="molecule type" value="Genomic_DNA"/>
</dbReference>
<evidence type="ECO:0000256" key="5">
    <source>
        <dbReference type="SAM" id="MobiDB-lite"/>
    </source>
</evidence>
<proteinExistence type="predicted"/>
<evidence type="ECO:0000259" key="7">
    <source>
        <dbReference type="PROSITE" id="PS51294"/>
    </source>
</evidence>
<feature type="domain" description="Myb-like" evidence="6">
    <location>
        <begin position="76"/>
        <end position="127"/>
    </location>
</feature>
<reference evidence="8 9" key="1">
    <citation type="submission" date="2024-04" db="EMBL/GenBank/DDBJ databases">
        <title>Tritrichomonas musculus Genome.</title>
        <authorList>
            <person name="Alves-Ferreira E."/>
            <person name="Grigg M."/>
            <person name="Lorenzi H."/>
            <person name="Galac M."/>
        </authorList>
    </citation>
    <scope>NUCLEOTIDE SEQUENCE [LARGE SCALE GENOMIC DNA]</scope>
    <source>
        <strain evidence="8 9">EAF2021</strain>
    </source>
</reference>
<keyword evidence="2" id="KW-0238">DNA-binding</keyword>
<dbReference type="CDD" id="cd00167">
    <property type="entry name" value="SANT"/>
    <property type="match status" value="2"/>
</dbReference>
<evidence type="ECO:0000313" key="9">
    <source>
        <dbReference type="Proteomes" id="UP001470230"/>
    </source>
</evidence>
<accession>A0ABR2JR19</accession>
<dbReference type="SMART" id="SM00717">
    <property type="entry name" value="SANT"/>
    <property type="match status" value="2"/>
</dbReference>
<evidence type="ECO:0000256" key="2">
    <source>
        <dbReference type="ARBA" id="ARBA00023125"/>
    </source>
</evidence>
<feature type="domain" description="Myb-like" evidence="6">
    <location>
        <begin position="128"/>
        <end position="178"/>
    </location>
</feature>
<dbReference type="Gene3D" id="1.10.10.60">
    <property type="entry name" value="Homeodomain-like"/>
    <property type="match status" value="2"/>
</dbReference>
<dbReference type="PROSITE" id="PS51294">
    <property type="entry name" value="HTH_MYB"/>
    <property type="match status" value="2"/>
</dbReference>
<protein>
    <recommendedName>
        <fullName evidence="10">Myb-like DNA-binding domain containing protein</fullName>
    </recommendedName>
</protein>
<feature type="domain" description="HTH myb-type" evidence="7">
    <location>
        <begin position="76"/>
        <end position="131"/>
    </location>
</feature>
<keyword evidence="4" id="KW-0539">Nucleus</keyword>
<dbReference type="PROSITE" id="PS50090">
    <property type="entry name" value="MYB_LIKE"/>
    <property type="match status" value="2"/>
</dbReference>
<feature type="domain" description="HTH myb-type" evidence="7">
    <location>
        <begin position="135"/>
        <end position="182"/>
    </location>
</feature>
<dbReference type="SUPFAM" id="SSF46689">
    <property type="entry name" value="Homeodomain-like"/>
    <property type="match status" value="1"/>
</dbReference>
<feature type="compositionally biased region" description="Polar residues" evidence="5">
    <location>
        <begin position="53"/>
        <end position="62"/>
    </location>
</feature>
<name>A0ABR2JR19_9EUKA</name>
<evidence type="ECO:0008006" key="10">
    <source>
        <dbReference type="Google" id="ProtNLM"/>
    </source>
</evidence>
<keyword evidence="1" id="KW-0805">Transcription regulation</keyword>
<dbReference type="InterPro" id="IPR017930">
    <property type="entry name" value="Myb_dom"/>
</dbReference>
<dbReference type="InterPro" id="IPR001005">
    <property type="entry name" value="SANT/Myb"/>
</dbReference>
<evidence type="ECO:0000256" key="1">
    <source>
        <dbReference type="ARBA" id="ARBA00023015"/>
    </source>
</evidence>
<dbReference type="PANTHER" id="PTHR46621:SF1">
    <property type="entry name" value="SNRNA-ACTIVATING PROTEIN COMPLEX SUBUNIT 4"/>
    <property type="match status" value="1"/>
</dbReference>
<dbReference type="PANTHER" id="PTHR46621">
    <property type="entry name" value="SNRNA-ACTIVATING PROTEIN COMPLEX SUBUNIT 4"/>
    <property type="match status" value="1"/>
</dbReference>
<dbReference type="InterPro" id="IPR051575">
    <property type="entry name" value="Myb-like_DNA-bd"/>
</dbReference>
<comment type="caution">
    <text evidence="8">The sequence shown here is derived from an EMBL/GenBank/DDBJ whole genome shotgun (WGS) entry which is preliminary data.</text>
</comment>
<evidence type="ECO:0000256" key="3">
    <source>
        <dbReference type="ARBA" id="ARBA00023163"/>
    </source>
</evidence>
<keyword evidence="9" id="KW-1185">Reference proteome</keyword>
<keyword evidence="3" id="KW-0804">Transcription</keyword>
<gene>
    <name evidence="8" type="ORF">M9Y10_003530</name>
</gene>
<feature type="compositionally biased region" description="Polar residues" evidence="5">
    <location>
        <begin position="69"/>
        <end position="78"/>
    </location>
</feature>
<evidence type="ECO:0000256" key="4">
    <source>
        <dbReference type="ARBA" id="ARBA00023242"/>
    </source>
</evidence>
<sequence length="314" mass="36483">MNITDEFYISNGLNILQRQNSFNNTLMKTDYVNTESQNSSSSILSVQSQNSSTNDLFPNQQSNEDHNDQPSNEGNIQNTKRKLFTKEEDNLLTMAAFKFNQGSWNDIAKFVPGRTPKQCRDRWTNYLQPSLKFDPWTNSEDKNLISLVKSNGTHWKKMKRYFPGRSTNSLKNRWHWLMNNQEKLLLNKSMMKINNQKPTPAKCKKNIKKVNDKFNFPTVNNGNIYQFNGNNTIPIVNNQSFKYPNGKEIQNNYLCNINQNQNKTNLKQNGNINYLDANSGNNIETVKKNFIDKGKNGIFEENDLITINPEELDW</sequence>
<feature type="compositionally biased region" description="Low complexity" evidence="5">
    <location>
        <begin position="38"/>
        <end position="52"/>
    </location>
</feature>
<evidence type="ECO:0000259" key="6">
    <source>
        <dbReference type="PROSITE" id="PS50090"/>
    </source>
</evidence>
<dbReference type="Pfam" id="PF13921">
    <property type="entry name" value="Myb_DNA-bind_6"/>
    <property type="match status" value="1"/>
</dbReference>